<evidence type="ECO:0000313" key="2">
    <source>
        <dbReference type="Proteomes" id="UP000035085"/>
    </source>
</evidence>
<dbReference type="Proteomes" id="UP000035085">
    <property type="component" value="Chromosome"/>
</dbReference>
<name>A0ABM5T3A9_9BURK</name>
<sequence>MSLRSAGDFFARLIHVLAGDLRKIAGGSSGEVSVEELQAETWIAAAELAGEQGAAPEPMDEGFRGKILGRLWKKFGRFTDRPLKFAYRLDDDYEGEDGVRENSVSASLQAPSSFEPEEALIARQEALENDEEARLAERFAEAVAYVRVSDSFDRDWPAIASHLAIAESTLFKRIRRAERTVDVQPSMFDGIERVPQDFMPPQRLRARPLPPSRSMWVAVVTAFRRHQAKLFPRAPIPIREIDR</sequence>
<accession>A0ABM5T3A9</accession>
<evidence type="ECO:0000313" key="1">
    <source>
        <dbReference type="EMBL" id="AJP59260.1"/>
    </source>
</evidence>
<proteinExistence type="predicted"/>
<reference evidence="2" key="1">
    <citation type="submission" date="2015-02" db="EMBL/GenBank/DDBJ databases">
        <title>Complete Genome Sequencing of Pandoraea vervacti NS15 sp. nov.</title>
        <authorList>
            <person name="Chan K.-G."/>
        </authorList>
    </citation>
    <scope>NUCLEOTIDE SEQUENCE [LARGE SCALE GENOMIC DNA]</scope>
    <source>
        <strain evidence="2">NS15</strain>
    </source>
</reference>
<dbReference type="EMBL" id="CP010897">
    <property type="protein sequence ID" value="AJP59260.1"/>
    <property type="molecule type" value="Genomic_DNA"/>
</dbReference>
<gene>
    <name evidence="1" type="ORF">UC34_24520</name>
</gene>
<dbReference type="RefSeq" id="WP_044457538.1">
    <property type="nucleotide sequence ID" value="NZ_CP010897.2"/>
</dbReference>
<protein>
    <submittedName>
        <fullName evidence="1">Uncharacterized protein</fullName>
    </submittedName>
</protein>
<keyword evidence="2" id="KW-1185">Reference proteome</keyword>
<organism evidence="1 2">
    <name type="scientific">Pandoraea vervacti</name>
    <dbReference type="NCBI Taxonomy" id="656178"/>
    <lineage>
        <taxon>Bacteria</taxon>
        <taxon>Pseudomonadati</taxon>
        <taxon>Pseudomonadota</taxon>
        <taxon>Betaproteobacteria</taxon>
        <taxon>Burkholderiales</taxon>
        <taxon>Burkholderiaceae</taxon>
        <taxon>Pandoraea</taxon>
    </lineage>
</organism>